<evidence type="ECO:0000313" key="2">
    <source>
        <dbReference type="EMBL" id="ABP34115.1"/>
    </source>
</evidence>
<reference evidence="2 3" key="1">
    <citation type="journal article" date="2012" name="Stand. Genomic Sci.">
        <title>Complete genome sequence of Polynucleobacter necessarius subsp. asymbioticus type strain (QLW-P1DMWA-1(T)).</title>
        <authorList>
            <person name="Meincke L."/>
            <person name="Copeland A."/>
            <person name="Lapidus A."/>
            <person name="Lucas S."/>
            <person name="Berry K.W."/>
            <person name="Del Rio T.G."/>
            <person name="Hammon N."/>
            <person name="Dalin E."/>
            <person name="Tice H."/>
            <person name="Pitluck S."/>
            <person name="Richardson P."/>
            <person name="Bruce D."/>
            <person name="Goodwin L."/>
            <person name="Han C."/>
            <person name="Tapia R."/>
            <person name="Detter J.C."/>
            <person name="Schmutz J."/>
            <person name="Brettin T."/>
            <person name="Larimer F."/>
            <person name="Land M."/>
            <person name="Hauser L."/>
            <person name="Kyrpides N.C."/>
            <person name="Ivanova N."/>
            <person name="Goker M."/>
            <person name="Woyke T."/>
            <person name="Wu Q.L."/>
            <person name="Pockl M."/>
            <person name="Hahn M.W."/>
            <person name="Klenk H.P."/>
        </authorList>
    </citation>
    <scope>NUCLEOTIDE SEQUENCE [LARGE SCALE GENOMIC DNA]</scope>
    <source>
        <strain evidence="3">DSM 18221 / CIP 109841 / QLW-P1DMWA-1</strain>
    </source>
</reference>
<keyword evidence="3" id="KW-1185">Reference proteome</keyword>
<dbReference type="InterPro" id="IPR003673">
    <property type="entry name" value="CoA-Trfase_fam_III"/>
</dbReference>
<dbReference type="Pfam" id="PF02515">
    <property type="entry name" value="CoA_transf_3"/>
    <property type="match status" value="1"/>
</dbReference>
<sequence>MSEGQSELFGKSPAIHAKIGGMGALSHIRVLDLSRVLAGPWCAQNLADLGADVIKVERPGTGDDTRHWGPPFVLNEQGLETKESAYFICINRNKRSITVDISKPEGQEIIRKLASESDIVLENYKVGDLAKYGLDYENLKKVKSDLIYCSITGFGQTGPFSHRPGYDFIVQGMGGFMSVTGEAEGVDGTGPQKAGVAIADIFTGMYATTAILAAVVHRDQTGEGQYIDMALLDTQIAVMANVGSAYLTSGEVPQRLGNASSTIVPYQTFPTSDGWMIVAAGNDGQFRHFVTAGGEAQLADNPLYINNPLRVEHRKELVPLLEAMTRKKTKAEWIELLEKANVPCGPINNFKEVFENEQVIARKIQIEVPHPTAGKMKLVASPMHLSKTPIEVRMPPPTLGQHTDEILQERLNLDESSIAALHKKGII</sequence>
<proteinExistence type="predicted"/>
<dbReference type="EC" id="2.8.3.16" evidence="2"/>
<keyword evidence="1 2" id="KW-0808">Transferase</keyword>
<dbReference type="SUPFAM" id="SSF89796">
    <property type="entry name" value="CoA-transferase family III (CaiB/BaiF)"/>
    <property type="match status" value="1"/>
</dbReference>
<evidence type="ECO:0000256" key="1">
    <source>
        <dbReference type="ARBA" id="ARBA00022679"/>
    </source>
</evidence>
<dbReference type="Gene3D" id="3.40.50.10540">
    <property type="entry name" value="Crotonobetainyl-coa:carnitine coa-transferase, domain 1"/>
    <property type="match status" value="1"/>
</dbReference>
<protein>
    <submittedName>
        <fullName evidence="2">Formyl-CoA transferase</fullName>
        <ecNumber evidence="2">2.8.3.16</ecNumber>
    </submittedName>
</protein>
<dbReference type="HOGENOM" id="CLU_033975_0_1_4"/>
<gene>
    <name evidence="2" type="ordered locus">Pnuc_0899</name>
</gene>
<organism evidence="2 3">
    <name type="scientific">Polynucleobacter asymbioticus (strain DSM 18221 / CIP 109841 / QLW-P1DMWA-1)</name>
    <name type="common">Polynucleobacter necessarius subsp. asymbioticus</name>
    <dbReference type="NCBI Taxonomy" id="312153"/>
    <lineage>
        <taxon>Bacteria</taxon>
        <taxon>Pseudomonadati</taxon>
        <taxon>Pseudomonadota</taxon>
        <taxon>Betaproteobacteria</taxon>
        <taxon>Burkholderiales</taxon>
        <taxon>Burkholderiaceae</taxon>
        <taxon>Polynucleobacter</taxon>
    </lineage>
</organism>
<dbReference type="InterPro" id="IPR050483">
    <property type="entry name" value="CoA-transferase_III_domain"/>
</dbReference>
<evidence type="ECO:0000313" key="3">
    <source>
        <dbReference type="Proteomes" id="UP000000231"/>
    </source>
</evidence>
<dbReference type="GO" id="GO:0033608">
    <property type="term" value="F:formyl-CoA transferase activity"/>
    <property type="evidence" value="ECO:0007669"/>
    <property type="project" value="UniProtKB-EC"/>
</dbReference>
<accession>A4SXA1</accession>
<name>A4SXA1_POLAQ</name>
<dbReference type="Proteomes" id="UP000000231">
    <property type="component" value="Chromosome"/>
</dbReference>
<dbReference type="PANTHER" id="PTHR48207:SF3">
    <property type="entry name" value="SUCCINATE--HYDROXYMETHYLGLUTARATE COA-TRANSFERASE"/>
    <property type="match status" value="1"/>
</dbReference>
<dbReference type="PANTHER" id="PTHR48207">
    <property type="entry name" value="SUCCINATE--HYDROXYMETHYLGLUTARATE COA-TRANSFERASE"/>
    <property type="match status" value="1"/>
</dbReference>
<dbReference type="InterPro" id="IPR023606">
    <property type="entry name" value="CoA-Trfase_III_dom_1_sf"/>
</dbReference>
<dbReference type="Gene3D" id="3.30.1540.10">
    <property type="entry name" value="formyl-coa transferase, domain 3"/>
    <property type="match status" value="1"/>
</dbReference>
<dbReference type="KEGG" id="pnu:Pnuc_0899"/>
<dbReference type="eggNOG" id="COG1804">
    <property type="taxonomic scope" value="Bacteria"/>
</dbReference>
<dbReference type="EMBL" id="CP000655">
    <property type="protein sequence ID" value="ABP34115.1"/>
    <property type="molecule type" value="Genomic_DNA"/>
</dbReference>
<dbReference type="InterPro" id="IPR044855">
    <property type="entry name" value="CoA-Trfase_III_dom3_sf"/>
</dbReference>
<dbReference type="AlphaFoldDB" id="A4SXA1"/>